<gene>
    <name evidence="1" type="ORF">S03H2_10259</name>
</gene>
<evidence type="ECO:0000313" key="1">
    <source>
        <dbReference type="EMBL" id="GAH34150.1"/>
    </source>
</evidence>
<dbReference type="EMBL" id="BARU01005290">
    <property type="protein sequence ID" value="GAH34150.1"/>
    <property type="molecule type" value="Genomic_DNA"/>
</dbReference>
<dbReference type="AlphaFoldDB" id="X1FNQ5"/>
<evidence type="ECO:0008006" key="2">
    <source>
        <dbReference type="Google" id="ProtNLM"/>
    </source>
</evidence>
<name>X1FNQ5_9ZZZZ</name>
<comment type="caution">
    <text evidence="1">The sequence shown here is derived from an EMBL/GenBank/DDBJ whole genome shotgun (WGS) entry which is preliminary data.</text>
</comment>
<feature type="non-terminal residue" evidence="1">
    <location>
        <position position="1"/>
    </location>
</feature>
<reference evidence="1" key="1">
    <citation type="journal article" date="2014" name="Front. Microbiol.">
        <title>High frequency of phylogenetically diverse reductive dehalogenase-homologous genes in deep subseafloor sedimentary metagenomes.</title>
        <authorList>
            <person name="Kawai M."/>
            <person name="Futagami T."/>
            <person name="Toyoda A."/>
            <person name="Takaki Y."/>
            <person name="Nishi S."/>
            <person name="Hori S."/>
            <person name="Arai W."/>
            <person name="Tsubouchi T."/>
            <person name="Morono Y."/>
            <person name="Uchiyama I."/>
            <person name="Ito T."/>
            <person name="Fujiyama A."/>
            <person name="Inagaki F."/>
            <person name="Takami H."/>
        </authorList>
    </citation>
    <scope>NUCLEOTIDE SEQUENCE</scope>
    <source>
        <strain evidence="1">Expedition CK06-06</strain>
    </source>
</reference>
<dbReference type="InterPro" id="IPR036866">
    <property type="entry name" value="RibonucZ/Hydroxyglut_hydro"/>
</dbReference>
<dbReference type="Gene3D" id="3.60.15.10">
    <property type="entry name" value="Ribonuclease Z/Hydroxyacylglutathione hydrolase-like"/>
    <property type="match status" value="1"/>
</dbReference>
<dbReference type="SUPFAM" id="SSF56281">
    <property type="entry name" value="Metallo-hydrolase/oxidoreductase"/>
    <property type="match status" value="1"/>
</dbReference>
<accession>X1FNQ5</accession>
<sequence>KFPYYGNIDASLIEFESSITRIKELDANIVVTGHRGVIEGRSKIREEIEKYESILQDRDERILSYFPERSKPIKLIDFQYKNIIYRKYTAFKDFEIIAELLMVEKHFEKFLKYDIISKKKDGYILN</sequence>
<protein>
    <recommendedName>
        <fullName evidence="2">MBL fold metallo-hydrolase</fullName>
    </recommendedName>
</protein>
<proteinExistence type="predicted"/>
<organism evidence="1">
    <name type="scientific">marine sediment metagenome</name>
    <dbReference type="NCBI Taxonomy" id="412755"/>
    <lineage>
        <taxon>unclassified sequences</taxon>
        <taxon>metagenomes</taxon>
        <taxon>ecological metagenomes</taxon>
    </lineage>
</organism>